<evidence type="ECO:0000313" key="2">
    <source>
        <dbReference type="Proteomes" id="UP000828390"/>
    </source>
</evidence>
<sequence length="72" mass="8193">MILLDRCKNYILNQLNRLQGGFQDQLGCIMTSLALRECYTTLEKTHPPSVYATWTLGKLSTEFGTRAYSTNC</sequence>
<keyword evidence="2" id="KW-1185">Reference proteome</keyword>
<dbReference type="AlphaFoldDB" id="A0A9D4JFG8"/>
<dbReference type="Proteomes" id="UP000828390">
    <property type="component" value="Unassembled WGS sequence"/>
</dbReference>
<evidence type="ECO:0000313" key="1">
    <source>
        <dbReference type="EMBL" id="KAH3805762.1"/>
    </source>
</evidence>
<organism evidence="1 2">
    <name type="scientific">Dreissena polymorpha</name>
    <name type="common">Zebra mussel</name>
    <name type="synonym">Mytilus polymorpha</name>
    <dbReference type="NCBI Taxonomy" id="45954"/>
    <lineage>
        <taxon>Eukaryota</taxon>
        <taxon>Metazoa</taxon>
        <taxon>Spiralia</taxon>
        <taxon>Lophotrochozoa</taxon>
        <taxon>Mollusca</taxon>
        <taxon>Bivalvia</taxon>
        <taxon>Autobranchia</taxon>
        <taxon>Heteroconchia</taxon>
        <taxon>Euheterodonta</taxon>
        <taxon>Imparidentia</taxon>
        <taxon>Neoheterodontei</taxon>
        <taxon>Myida</taxon>
        <taxon>Dreissenoidea</taxon>
        <taxon>Dreissenidae</taxon>
        <taxon>Dreissena</taxon>
    </lineage>
</organism>
<comment type="caution">
    <text evidence="1">The sequence shown here is derived from an EMBL/GenBank/DDBJ whole genome shotgun (WGS) entry which is preliminary data.</text>
</comment>
<protein>
    <submittedName>
        <fullName evidence="1">Uncharacterized protein</fullName>
    </submittedName>
</protein>
<dbReference type="EMBL" id="JAIWYP010000006">
    <property type="protein sequence ID" value="KAH3805762.1"/>
    <property type="molecule type" value="Genomic_DNA"/>
</dbReference>
<reference evidence="1" key="2">
    <citation type="submission" date="2020-11" db="EMBL/GenBank/DDBJ databases">
        <authorList>
            <person name="McCartney M.A."/>
            <person name="Auch B."/>
            <person name="Kono T."/>
            <person name="Mallez S."/>
            <person name="Becker A."/>
            <person name="Gohl D.M."/>
            <person name="Silverstein K.A.T."/>
            <person name="Koren S."/>
            <person name="Bechman K.B."/>
            <person name="Herman A."/>
            <person name="Abrahante J.E."/>
            <person name="Garbe J."/>
        </authorList>
    </citation>
    <scope>NUCLEOTIDE SEQUENCE</scope>
    <source>
        <strain evidence="1">Duluth1</strain>
        <tissue evidence="1">Whole animal</tissue>
    </source>
</reference>
<accession>A0A9D4JFG8</accession>
<proteinExistence type="predicted"/>
<name>A0A9D4JFG8_DREPO</name>
<reference evidence="1" key="1">
    <citation type="journal article" date="2019" name="bioRxiv">
        <title>The Genome of the Zebra Mussel, Dreissena polymorpha: A Resource for Invasive Species Research.</title>
        <authorList>
            <person name="McCartney M.A."/>
            <person name="Auch B."/>
            <person name="Kono T."/>
            <person name="Mallez S."/>
            <person name="Zhang Y."/>
            <person name="Obille A."/>
            <person name="Becker A."/>
            <person name="Abrahante J.E."/>
            <person name="Garbe J."/>
            <person name="Badalamenti J.P."/>
            <person name="Herman A."/>
            <person name="Mangelson H."/>
            <person name="Liachko I."/>
            <person name="Sullivan S."/>
            <person name="Sone E.D."/>
            <person name="Koren S."/>
            <person name="Silverstein K.A.T."/>
            <person name="Beckman K.B."/>
            <person name="Gohl D.M."/>
        </authorList>
    </citation>
    <scope>NUCLEOTIDE SEQUENCE</scope>
    <source>
        <strain evidence="1">Duluth1</strain>
        <tissue evidence="1">Whole animal</tissue>
    </source>
</reference>
<gene>
    <name evidence="1" type="ORF">DPMN_134069</name>
</gene>